<reference evidence="1" key="1">
    <citation type="journal article" date="2020" name="bioRxiv">
        <title>Whole genome comparisons of ergot fungi reveals the divergence and evolution of species within the genus Claviceps are the result of varying mechanisms driving genome evolution and host range expansion.</title>
        <authorList>
            <person name="Wyka S.A."/>
            <person name="Mondo S.J."/>
            <person name="Liu M."/>
            <person name="Dettman J."/>
            <person name="Nalam V."/>
            <person name="Broders K.D."/>
        </authorList>
    </citation>
    <scope>NUCLEOTIDE SEQUENCE</scope>
    <source>
        <strain evidence="1">CCC 602</strain>
    </source>
</reference>
<dbReference type="EMBL" id="SRPW01000634">
    <property type="protein sequence ID" value="KAG6013171.1"/>
    <property type="molecule type" value="Genomic_DNA"/>
</dbReference>
<protein>
    <submittedName>
        <fullName evidence="1">Uncharacterized protein</fullName>
    </submittedName>
</protein>
<evidence type="ECO:0000313" key="1">
    <source>
        <dbReference type="EMBL" id="KAG6013171.1"/>
    </source>
</evidence>
<proteinExistence type="predicted"/>
<sequence length="135" mass="14333">MRPFQWPCQSNLDDNSAGVHVSLSIADTPLKVAGTSKAYFSSSFFRSVLLVVVACGKPATAQTGWCTGQRRVTVSDTVNSRTGTNFTSCKDHQRGVFLQLTGLSATANGQGRHSALCHCLSSIHSGGSQKGVTRE</sequence>
<name>A0A9P7NDI4_9HYPO</name>
<dbReference type="AlphaFoldDB" id="A0A9P7NDI4"/>
<evidence type="ECO:0000313" key="2">
    <source>
        <dbReference type="Proteomes" id="UP000748025"/>
    </source>
</evidence>
<comment type="caution">
    <text evidence="1">The sequence shown here is derived from an EMBL/GenBank/DDBJ whole genome shotgun (WGS) entry which is preliminary data.</text>
</comment>
<dbReference type="Proteomes" id="UP000748025">
    <property type="component" value="Unassembled WGS sequence"/>
</dbReference>
<gene>
    <name evidence="1" type="ORF">E4U43_007458</name>
</gene>
<organism evidence="1 2">
    <name type="scientific">Claviceps pusilla</name>
    <dbReference type="NCBI Taxonomy" id="123648"/>
    <lineage>
        <taxon>Eukaryota</taxon>
        <taxon>Fungi</taxon>
        <taxon>Dikarya</taxon>
        <taxon>Ascomycota</taxon>
        <taxon>Pezizomycotina</taxon>
        <taxon>Sordariomycetes</taxon>
        <taxon>Hypocreomycetidae</taxon>
        <taxon>Hypocreales</taxon>
        <taxon>Clavicipitaceae</taxon>
        <taxon>Claviceps</taxon>
    </lineage>
</organism>
<accession>A0A9P7NDI4</accession>
<keyword evidence="2" id="KW-1185">Reference proteome</keyword>